<gene>
    <name evidence="1" type="ORF">CIPAW_15G088900</name>
</gene>
<protein>
    <submittedName>
        <fullName evidence="1">Uncharacterized protein</fullName>
    </submittedName>
</protein>
<reference evidence="1" key="1">
    <citation type="submission" date="2020-12" db="EMBL/GenBank/DDBJ databases">
        <title>WGS assembly of Carya illinoinensis cv. Pawnee.</title>
        <authorList>
            <person name="Platts A."/>
            <person name="Shu S."/>
            <person name="Wright S."/>
            <person name="Barry K."/>
            <person name="Edger P."/>
            <person name="Pires J.C."/>
            <person name="Schmutz J."/>
        </authorList>
    </citation>
    <scope>NUCLEOTIDE SEQUENCE</scope>
    <source>
        <tissue evidence="1">Leaf</tissue>
    </source>
</reference>
<organism evidence="1 2">
    <name type="scientific">Carya illinoinensis</name>
    <name type="common">Pecan</name>
    <dbReference type="NCBI Taxonomy" id="32201"/>
    <lineage>
        <taxon>Eukaryota</taxon>
        <taxon>Viridiplantae</taxon>
        <taxon>Streptophyta</taxon>
        <taxon>Embryophyta</taxon>
        <taxon>Tracheophyta</taxon>
        <taxon>Spermatophyta</taxon>
        <taxon>Magnoliopsida</taxon>
        <taxon>eudicotyledons</taxon>
        <taxon>Gunneridae</taxon>
        <taxon>Pentapetalae</taxon>
        <taxon>rosids</taxon>
        <taxon>fabids</taxon>
        <taxon>Fagales</taxon>
        <taxon>Juglandaceae</taxon>
        <taxon>Carya</taxon>
    </lineage>
</organism>
<sequence length="374" mass="41933">MAGAGSAHRKLDQSLPLPGDIIEGFAKDDADDMFVPVKAKSDLSSQLGKLNNQQVEVIWVKVRSWGDRAMKLQARIVQEKFSMAQPLHRRYTIRAVGDDRHVAVLGDLTLEQCTDLSQSVVNMDCWEFNKRGVKYDWKMKVGTYLPDQRSPVVRSILFMRLQSEYCIEATTARCMAWFSGAISSGIPLVFVNIETEQILTSDKTGREISWGRQQNAASSQIVQGTRLWLLPGAEEVPLEMIPRPGEEWFGINIKRTDEGFIYVYAITRGLAADRSGLRHLHEEAIANGYLLVISQLEGKSLMPTSGCSDGLILCCDHNEIRDTLSSAILEMDRIQLHVMSWPNQARLCNIQPILSAATFRPPRGCIDDFCPETC</sequence>
<proteinExistence type="predicted"/>
<dbReference type="PANTHER" id="PTHR33984">
    <property type="entry name" value="OS02G0717600 PROTEIN"/>
    <property type="match status" value="1"/>
</dbReference>
<keyword evidence="2" id="KW-1185">Reference proteome</keyword>
<dbReference type="Proteomes" id="UP000811609">
    <property type="component" value="Chromosome 15"/>
</dbReference>
<evidence type="ECO:0000313" key="2">
    <source>
        <dbReference type="Proteomes" id="UP000811609"/>
    </source>
</evidence>
<dbReference type="PANTHER" id="PTHR33984:SF10">
    <property type="entry name" value="S1 MOTIF DOMAIN-CONTAINING PROTEIN"/>
    <property type="match status" value="1"/>
</dbReference>
<dbReference type="AlphaFoldDB" id="A0A8T1NDM6"/>
<name>A0A8T1NDM6_CARIL</name>
<comment type="caution">
    <text evidence="1">The sequence shown here is derived from an EMBL/GenBank/DDBJ whole genome shotgun (WGS) entry which is preliminary data.</text>
</comment>
<evidence type="ECO:0000313" key="1">
    <source>
        <dbReference type="EMBL" id="KAG6626953.1"/>
    </source>
</evidence>
<accession>A0A8T1NDM6</accession>
<dbReference type="EMBL" id="CM031823">
    <property type="protein sequence ID" value="KAG6626953.1"/>
    <property type="molecule type" value="Genomic_DNA"/>
</dbReference>